<evidence type="ECO:0000256" key="2">
    <source>
        <dbReference type="ARBA" id="ARBA00022692"/>
    </source>
</evidence>
<feature type="domain" description="TonB C-terminal" evidence="6">
    <location>
        <begin position="139"/>
        <end position="229"/>
    </location>
</feature>
<dbReference type="SUPFAM" id="SSF74653">
    <property type="entry name" value="TolA/TonB C-terminal domain"/>
    <property type="match status" value="1"/>
</dbReference>
<dbReference type="Pfam" id="PF03544">
    <property type="entry name" value="TonB_C"/>
    <property type="match status" value="1"/>
</dbReference>
<dbReference type="Gene3D" id="3.30.1150.10">
    <property type="match status" value="1"/>
</dbReference>
<keyword evidence="3" id="KW-1133">Transmembrane helix</keyword>
<dbReference type="InterPro" id="IPR037682">
    <property type="entry name" value="TonB_C"/>
</dbReference>
<accession>A0A2D3WGW4</accession>
<dbReference type="InterPro" id="IPR003538">
    <property type="entry name" value="TonB"/>
</dbReference>
<reference evidence="7 8" key="1">
    <citation type="journal article" date="2017" name="Front. Microbiol.">
        <title>Comparative Genomic Analysis of the Class Epsilonproteobacteria and Proposed Reclassification to Epsilonbacteraeota (phyl. nov.).</title>
        <authorList>
            <person name="Waite D.W."/>
            <person name="Vanwonterghem I."/>
            <person name="Rinke C."/>
            <person name="Parks D.H."/>
            <person name="Zhang Y."/>
            <person name="Takai K."/>
            <person name="Sievert S.M."/>
            <person name="Simon J."/>
            <person name="Campbell B.J."/>
            <person name="Hanson T.E."/>
            <person name="Woyke T."/>
            <person name="Klotz M.G."/>
            <person name="Hugenholtz P."/>
        </authorList>
    </citation>
    <scope>NUCLEOTIDE SEQUENCE [LARGE SCALE GENOMIC DNA]</scope>
    <source>
        <strain evidence="7">UBA12443</strain>
    </source>
</reference>
<evidence type="ECO:0000256" key="5">
    <source>
        <dbReference type="SAM" id="MobiDB-lite"/>
    </source>
</evidence>
<proteinExistence type="predicted"/>
<evidence type="ECO:0000256" key="3">
    <source>
        <dbReference type="ARBA" id="ARBA00022989"/>
    </source>
</evidence>
<dbReference type="InterPro" id="IPR006260">
    <property type="entry name" value="TonB/TolA_C"/>
</dbReference>
<comment type="caution">
    <text evidence="7">The sequence shown here is derived from an EMBL/GenBank/DDBJ whole genome shotgun (WGS) entry which is preliminary data.</text>
</comment>
<evidence type="ECO:0000259" key="6">
    <source>
        <dbReference type="PROSITE" id="PS52015"/>
    </source>
</evidence>
<dbReference type="GO" id="GO:0031992">
    <property type="term" value="F:energy transducer activity"/>
    <property type="evidence" value="ECO:0007669"/>
    <property type="project" value="InterPro"/>
</dbReference>
<organism evidence="7 8">
    <name type="scientific">Sulfuricurvum kujiense</name>
    <dbReference type="NCBI Taxonomy" id="148813"/>
    <lineage>
        <taxon>Bacteria</taxon>
        <taxon>Pseudomonadati</taxon>
        <taxon>Campylobacterota</taxon>
        <taxon>Epsilonproteobacteria</taxon>
        <taxon>Campylobacterales</taxon>
        <taxon>Sulfurimonadaceae</taxon>
        <taxon>Sulfuricurvum</taxon>
    </lineage>
</organism>
<protein>
    <recommendedName>
        <fullName evidence="6">TonB C-terminal domain-containing protein</fullName>
    </recommendedName>
</protein>
<dbReference type="Proteomes" id="UP000228859">
    <property type="component" value="Unassembled WGS sequence"/>
</dbReference>
<dbReference type="GO" id="GO:0055085">
    <property type="term" value="P:transmembrane transport"/>
    <property type="evidence" value="ECO:0007669"/>
    <property type="project" value="InterPro"/>
</dbReference>
<evidence type="ECO:0000313" key="7">
    <source>
        <dbReference type="EMBL" id="DAB37526.1"/>
    </source>
</evidence>
<dbReference type="EMBL" id="DLUI01000155">
    <property type="protein sequence ID" value="DAB37526.1"/>
    <property type="molecule type" value="Genomic_DNA"/>
</dbReference>
<evidence type="ECO:0000313" key="8">
    <source>
        <dbReference type="Proteomes" id="UP000228859"/>
    </source>
</evidence>
<evidence type="ECO:0000256" key="4">
    <source>
        <dbReference type="ARBA" id="ARBA00023136"/>
    </source>
</evidence>
<dbReference type="PRINTS" id="PR01374">
    <property type="entry name" value="TONBPROTEIN"/>
</dbReference>
<dbReference type="NCBIfam" id="TIGR01352">
    <property type="entry name" value="tonB_Cterm"/>
    <property type="match status" value="1"/>
</dbReference>
<name>A0A2D3WGW4_9BACT</name>
<dbReference type="GO" id="GO:0016020">
    <property type="term" value="C:membrane"/>
    <property type="evidence" value="ECO:0007669"/>
    <property type="project" value="UniProtKB-SubCell"/>
</dbReference>
<dbReference type="PROSITE" id="PS52015">
    <property type="entry name" value="TONB_CTD"/>
    <property type="match status" value="1"/>
</dbReference>
<keyword evidence="2" id="KW-0812">Transmembrane</keyword>
<comment type="subcellular location">
    <subcellularLocation>
        <location evidence="1">Membrane</location>
        <topology evidence="1">Single-pass membrane protein</topology>
    </subcellularLocation>
</comment>
<dbReference type="AlphaFoldDB" id="A0A2D3WGW4"/>
<keyword evidence="4" id="KW-0472">Membrane</keyword>
<feature type="region of interest" description="Disordered" evidence="5">
    <location>
        <begin position="104"/>
        <end position="129"/>
    </location>
</feature>
<evidence type="ECO:0000256" key="1">
    <source>
        <dbReference type="ARBA" id="ARBA00004167"/>
    </source>
</evidence>
<gene>
    <name evidence="7" type="ORF">CFH83_10820</name>
</gene>
<dbReference type="GO" id="GO:0030288">
    <property type="term" value="C:outer membrane-bounded periplasmic space"/>
    <property type="evidence" value="ECO:0007669"/>
    <property type="project" value="InterPro"/>
</dbReference>
<sequence length="229" mass="25035">MDTPMMTTARKSFLLSLTFHALMGSLAFWVLTQLTTPPKLVKIPMHHVTLISLSKPSLKPQPVQAPLIEKIKPLVKEPQKPLLQKQSVAKEPIAITAPIQPPALSQVTPTTPPVQTFVAPAPPPVKVSPKPDLTAAKRSFFASLRTTIQNHLRYPTAARRRGMEGEIDVRFTMANDGTINTISVQRGEAIFHNAVKTAVSSASGIDVPKNLVDSLPMEIELTLEFKLNS</sequence>
<feature type="compositionally biased region" description="Low complexity" evidence="5">
    <location>
        <begin position="104"/>
        <end position="119"/>
    </location>
</feature>
<dbReference type="GO" id="GO:0015891">
    <property type="term" value="P:siderophore transport"/>
    <property type="evidence" value="ECO:0007669"/>
    <property type="project" value="InterPro"/>
</dbReference>